<keyword evidence="2" id="KW-0732">Signal</keyword>
<organism evidence="3 4">
    <name type="scientific">Anopheles dirus</name>
    <dbReference type="NCBI Taxonomy" id="7168"/>
    <lineage>
        <taxon>Eukaryota</taxon>
        <taxon>Metazoa</taxon>
        <taxon>Ecdysozoa</taxon>
        <taxon>Arthropoda</taxon>
        <taxon>Hexapoda</taxon>
        <taxon>Insecta</taxon>
        <taxon>Pterygota</taxon>
        <taxon>Neoptera</taxon>
        <taxon>Endopterygota</taxon>
        <taxon>Diptera</taxon>
        <taxon>Nematocera</taxon>
        <taxon>Culicoidea</taxon>
        <taxon>Culicidae</taxon>
        <taxon>Anophelinae</taxon>
        <taxon>Anopheles</taxon>
    </lineage>
</organism>
<accession>A0A182MXW8</accession>
<dbReference type="Proteomes" id="UP000075884">
    <property type="component" value="Unassembled WGS sequence"/>
</dbReference>
<reference evidence="4" key="1">
    <citation type="submission" date="2013-03" db="EMBL/GenBank/DDBJ databases">
        <title>The Genome Sequence of Anopheles dirus WRAIR2.</title>
        <authorList>
            <consortium name="The Broad Institute Genomics Platform"/>
            <person name="Neafsey D.E."/>
            <person name="Walton C."/>
            <person name="Walker B."/>
            <person name="Young S.K."/>
            <person name="Zeng Q."/>
            <person name="Gargeya S."/>
            <person name="Fitzgerald M."/>
            <person name="Haas B."/>
            <person name="Abouelleil A."/>
            <person name="Allen A.W."/>
            <person name="Alvarado L."/>
            <person name="Arachchi H.M."/>
            <person name="Berlin A.M."/>
            <person name="Chapman S.B."/>
            <person name="Gainer-Dewar J."/>
            <person name="Goldberg J."/>
            <person name="Griggs A."/>
            <person name="Gujja S."/>
            <person name="Hansen M."/>
            <person name="Howarth C."/>
            <person name="Imamovic A."/>
            <person name="Ireland A."/>
            <person name="Larimer J."/>
            <person name="McCowan C."/>
            <person name="Murphy C."/>
            <person name="Pearson M."/>
            <person name="Poon T.W."/>
            <person name="Priest M."/>
            <person name="Roberts A."/>
            <person name="Saif S."/>
            <person name="Shea T."/>
            <person name="Sisk P."/>
            <person name="Sykes S."/>
            <person name="Wortman J."/>
            <person name="Nusbaum C."/>
            <person name="Birren B."/>
        </authorList>
    </citation>
    <scope>NUCLEOTIDE SEQUENCE [LARGE SCALE GENOMIC DNA]</scope>
    <source>
        <strain evidence="4">WRAIR2</strain>
    </source>
</reference>
<feature type="transmembrane region" description="Helical" evidence="1">
    <location>
        <begin position="581"/>
        <end position="603"/>
    </location>
</feature>
<dbReference type="VEuPathDB" id="VectorBase:ADIR000221"/>
<keyword evidence="1" id="KW-0472">Membrane</keyword>
<proteinExistence type="predicted"/>
<reference evidence="3" key="2">
    <citation type="submission" date="2020-05" db="UniProtKB">
        <authorList>
            <consortium name="EnsemblMetazoa"/>
        </authorList>
    </citation>
    <scope>IDENTIFICATION</scope>
    <source>
        <strain evidence="3">WRAIR2</strain>
    </source>
</reference>
<evidence type="ECO:0000313" key="3">
    <source>
        <dbReference type="EnsemblMetazoa" id="ADIR000221-PA"/>
    </source>
</evidence>
<feature type="chain" id="PRO_5008128985" evidence="2">
    <location>
        <begin position="29"/>
        <end position="612"/>
    </location>
</feature>
<sequence length="612" mass="71024">MKSSRLRLLFPLLVWHSVAFSMARAGLASCNLTNPNCTWFCDTYAQNRSASGSFQTEFLTAIRYQPLEKKFSRLHSIFVLPGIRYDCLELSVRCAPSSTSTRLEALNRPNRKRMLQLQFRCDHFVVTYLAYYKRHDSCYELYLDQMTHLLWGRSLGCMTPFSRSYRLEGDGRRYLLVVLCHNVVLERTKDDIGYWLFVNKRNTPQENREIMQQQHLFDTERYQAPRDVGFISSDKRSCRCDIFERYIREIKRCNKPFLVNEYKESGRNETIACAHAGSSQLADDQAVKERLRWFVVKCLAISTCLGVVFYALYVQFERHMGLPVSNRSRSGAFHTEYLFPLRYHPLGDQYKHQHSIFLTPGIQYHCLQVSVQCLRPYHNGSSAAPVSVAPEITTHMLLLLFRCEHFVVKYLMYYTSPANCYVLAMDQLAHRLTGISVGCQIALTRPYMLFGDGDRYLLIQYCLRDVLSRKNGDQGYWLFVNKRNTPQQNQEILQQLALPAADFQSAIDVFSNTSVKASCRCDVFQRYIHAIRHCKKPFLKPYSEHQHEAGNVVSLMNDTKTSQQGTESPEGQMKDEKLHWFVTKLVVVCVGLGFTLCTLYMQFERHTVEILG</sequence>
<evidence type="ECO:0000256" key="1">
    <source>
        <dbReference type="SAM" id="Phobius"/>
    </source>
</evidence>
<keyword evidence="4" id="KW-1185">Reference proteome</keyword>
<dbReference type="EnsemblMetazoa" id="ADIR000221-RA">
    <property type="protein sequence ID" value="ADIR000221-PA"/>
    <property type="gene ID" value="ADIR000221"/>
</dbReference>
<evidence type="ECO:0000256" key="2">
    <source>
        <dbReference type="SAM" id="SignalP"/>
    </source>
</evidence>
<protein>
    <submittedName>
        <fullName evidence="3">Uncharacterized protein</fullName>
    </submittedName>
</protein>
<evidence type="ECO:0000313" key="4">
    <source>
        <dbReference type="Proteomes" id="UP000075884"/>
    </source>
</evidence>
<feature type="signal peptide" evidence="2">
    <location>
        <begin position="1"/>
        <end position="28"/>
    </location>
</feature>
<dbReference type="AlphaFoldDB" id="A0A182MXW8"/>
<keyword evidence="1" id="KW-0812">Transmembrane</keyword>
<name>A0A182MXW8_9DIPT</name>
<keyword evidence="1" id="KW-1133">Transmembrane helix</keyword>